<dbReference type="EMBL" id="JAHRIP010029208">
    <property type="protein sequence ID" value="MEQ2291573.1"/>
    <property type="molecule type" value="Genomic_DNA"/>
</dbReference>
<evidence type="ECO:0000313" key="1">
    <source>
        <dbReference type="EMBL" id="MEQ2291573.1"/>
    </source>
</evidence>
<protein>
    <submittedName>
        <fullName evidence="1">Uncharacterized protein</fullName>
    </submittedName>
</protein>
<name>A0ABV0YDI6_9TELE</name>
<comment type="caution">
    <text evidence="1">The sequence shown here is derived from an EMBL/GenBank/DDBJ whole genome shotgun (WGS) entry which is preliminary data.</text>
</comment>
<gene>
    <name evidence="1" type="ORF">AMECASPLE_014565</name>
</gene>
<evidence type="ECO:0000313" key="2">
    <source>
        <dbReference type="Proteomes" id="UP001469553"/>
    </source>
</evidence>
<sequence length="107" mass="12216">MPKTEADYPQIVLPLCLCLDQNLQNKSSFSQAIFLFFFRVLSLDLLWGKSGLSKPVRNPHLTSKGNLNISCALFLSYLLIVSYSTKYLPEYLFLPTVPLFSLLIHFI</sequence>
<proteinExistence type="predicted"/>
<dbReference type="Proteomes" id="UP001469553">
    <property type="component" value="Unassembled WGS sequence"/>
</dbReference>
<reference evidence="1 2" key="1">
    <citation type="submission" date="2021-06" db="EMBL/GenBank/DDBJ databases">
        <authorList>
            <person name="Palmer J.M."/>
        </authorList>
    </citation>
    <scope>NUCLEOTIDE SEQUENCE [LARGE SCALE GENOMIC DNA]</scope>
    <source>
        <strain evidence="1 2">AS_MEX2019</strain>
        <tissue evidence="1">Muscle</tissue>
    </source>
</reference>
<keyword evidence="2" id="KW-1185">Reference proteome</keyword>
<accession>A0ABV0YDI6</accession>
<organism evidence="1 2">
    <name type="scientific">Ameca splendens</name>
    <dbReference type="NCBI Taxonomy" id="208324"/>
    <lineage>
        <taxon>Eukaryota</taxon>
        <taxon>Metazoa</taxon>
        <taxon>Chordata</taxon>
        <taxon>Craniata</taxon>
        <taxon>Vertebrata</taxon>
        <taxon>Euteleostomi</taxon>
        <taxon>Actinopterygii</taxon>
        <taxon>Neopterygii</taxon>
        <taxon>Teleostei</taxon>
        <taxon>Neoteleostei</taxon>
        <taxon>Acanthomorphata</taxon>
        <taxon>Ovalentaria</taxon>
        <taxon>Atherinomorphae</taxon>
        <taxon>Cyprinodontiformes</taxon>
        <taxon>Goodeidae</taxon>
        <taxon>Ameca</taxon>
    </lineage>
</organism>